<dbReference type="GO" id="GO:0007156">
    <property type="term" value="P:homophilic cell adhesion via plasma membrane adhesion molecules"/>
    <property type="evidence" value="ECO:0007669"/>
    <property type="project" value="TreeGrafter"/>
</dbReference>
<evidence type="ECO:0000256" key="1">
    <source>
        <dbReference type="ARBA" id="ARBA00023157"/>
    </source>
</evidence>
<protein>
    <submittedName>
        <fullName evidence="4">Hemicentin1like</fullName>
    </submittedName>
</protein>
<dbReference type="InterPro" id="IPR003599">
    <property type="entry name" value="Ig_sub"/>
</dbReference>
<dbReference type="OrthoDB" id="6350820at2759"/>
<feature type="domain" description="Ig-like" evidence="3">
    <location>
        <begin position="615"/>
        <end position="692"/>
    </location>
</feature>
<dbReference type="EMBL" id="CP045895">
    <property type="protein sequence ID" value="QQP49462.1"/>
    <property type="molecule type" value="Genomic_DNA"/>
</dbReference>
<dbReference type="PANTHER" id="PTHR10075">
    <property type="entry name" value="BASIGIN RELATED"/>
    <property type="match status" value="1"/>
</dbReference>
<evidence type="ECO:0000313" key="4">
    <source>
        <dbReference type="EMBL" id="QQP49462.1"/>
    </source>
</evidence>
<dbReference type="Proteomes" id="UP000595437">
    <property type="component" value="Chromosome 6"/>
</dbReference>
<dbReference type="Pfam" id="PF00047">
    <property type="entry name" value="ig"/>
    <property type="match status" value="1"/>
</dbReference>
<dbReference type="InterPro" id="IPR036179">
    <property type="entry name" value="Ig-like_dom_sf"/>
</dbReference>
<gene>
    <name evidence="4" type="ORF">FKW44_010143</name>
</gene>
<dbReference type="GO" id="GO:0007411">
    <property type="term" value="P:axon guidance"/>
    <property type="evidence" value="ECO:0007669"/>
    <property type="project" value="TreeGrafter"/>
</dbReference>
<feature type="domain" description="Ig-like" evidence="3">
    <location>
        <begin position="424"/>
        <end position="516"/>
    </location>
</feature>
<dbReference type="GO" id="GO:0070593">
    <property type="term" value="P:dendrite self-avoidance"/>
    <property type="evidence" value="ECO:0007669"/>
    <property type="project" value="TreeGrafter"/>
</dbReference>
<dbReference type="FunFam" id="2.60.40.10:FF:000032">
    <property type="entry name" value="palladin isoform X1"/>
    <property type="match status" value="2"/>
</dbReference>
<dbReference type="SMART" id="SM00409">
    <property type="entry name" value="IG"/>
    <property type="match status" value="8"/>
</dbReference>
<keyword evidence="5" id="KW-1185">Reference proteome</keyword>
<dbReference type="GO" id="GO:0098632">
    <property type="term" value="F:cell-cell adhesion mediator activity"/>
    <property type="evidence" value="ECO:0007669"/>
    <property type="project" value="TreeGrafter"/>
</dbReference>
<feature type="domain" description="Ig-like" evidence="3">
    <location>
        <begin position="344"/>
        <end position="412"/>
    </location>
</feature>
<dbReference type="InterPro" id="IPR007110">
    <property type="entry name" value="Ig-like_dom"/>
</dbReference>
<keyword evidence="1" id="KW-1015">Disulfide bond</keyword>
<sequence length="836" mass="93112">GILTQRECEPASHFNVWESCRSSSGIAQPLEHFLTPDREGVFIPYLHMDHGGTYSCIRKTPLETFVSNQSLSVLVEAPSIELSGNVRKVTVGSSLNLECLTQGIPAPSIQWKKGDHKSQSGSYSCYAVNEYGSKTESLSIEVYNKTRVSLDKETLISETSDHVILDCPVTIDSRLNITSIAWYKEKNMAEPISFEKELVFRNATQKDQGTYICRVSTPVDAVNQTLRLTVLSEGPSFLSTEEDVRTLEGSNVTVACQANGLPIPKVSWSRKGLPLTSEDGHISISPLGDLSIYFVSLNDQGNYTCSASNIYGSISTHSTIEVIQRSKMATDFKKVKNVIRNVRENVVLECDVVYDSRLDEEVELLWKKDDVPIRINRSKYIAAEKSLKIYNLDISDEGTYECLIKTPFESISSKTALIVSGEPPKIVSEFKKVMLYEGEDLRLECLVRGVPRPSLVWHFQDAPLTNAYVHEIATASKVFRESRVIVKNITKEHDGVYQCRADNDYGTGVAKFSRVNVLSRTKATISESGEISVHAGSNLKIPCAITTDQLNQITNIQWVKPFKVGAKDRVDFGIDGSLSIQDVQKRHSGEYRCLVTTILDNANVTVNVTVNVNAPFISSFPEEEIFIFQGESLALFCRANGIPKPTISWNFNQTSTKAQEEFKILNAISSDSGVYECLARNQYGETRRKSLLRVVQLPFLEEEISVDEGATAELHCIPPRPHVNIHWVGPKSALNGSQLMHDPDTGVFSLESVDLNSVGEYSCVISLENGRSRTLNRHLRIKPEIIMSRNNTHVEVLEGKNLTLECNVLPGIGAKRLWKHNENIIIPGGNREVSNR</sequence>
<evidence type="ECO:0000259" key="3">
    <source>
        <dbReference type="PROSITE" id="PS50835"/>
    </source>
</evidence>
<dbReference type="PROSITE" id="PS50835">
    <property type="entry name" value="IG_LIKE"/>
    <property type="match status" value="7"/>
</dbReference>
<dbReference type="CDD" id="cd00096">
    <property type="entry name" value="Ig"/>
    <property type="match status" value="1"/>
</dbReference>
<dbReference type="SMART" id="SM00408">
    <property type="entry name" value="IGc2"/>
    <property type="match status" value="8"/>
</dbReference>
<feature type="non-terminal residue" evidence="4">
    <location>
        <position position="1"/>
    </location>
</feature>
<accession>A0A7T8HGG5</accession>
<dbReference type="Gene3D" id="2.60.40.10">
    <property type="entry name" value="Immunoglobulins"/>
    <property type="match status" value="8"/>
</dbReference>
<proteinExistence type="predicted"/>
<dbReference type="Pfam" id="PF13927">
    <property type="entry name" value="Ig_3"/>
    <property type="match status" value="3"/>
</dbReference>
<feature type="non-terminal residue" evidence="4">
    <location>
        <position position="836"/>
    </location>
</feature>
<feature type="domain" description="Ig-like" evidence="3">
    <location>
        <begin position="698"/>
        <end position="776"/>
    </location>
</feature>
<feature type="domain" description="Ig-like" evidence="3">
    <location>
        <begin position="521"/>
        <end position="611"/>
    </location>
</feature>
<dbReference type="PRINTS" id="PR01832">
    <property type="entry name" value="VEGFRECEPTOR"/>
</dbReference>
<dbReference type="GO" id="GO:0005886">
    <property type="term" value="C:plasma membrane"/>
    <property type="evidence" value="ECO:0007669"/>
    <property type="project" value="TreeGrafter"/>
</dbReference>
<dbReference type="SUPFAM" id="SSF48726">
    <property type="entry name" value="Immunoglobulin"/>
    <property type="match status" value="7"/>
</dbReference>
<reference evidence="5" key="1">
    <citation type="submission" date="2021-01" db="EMBL/GenBank/DDBJ databases">
        <title>Caligus Genome Assembly.</title>
        <authorList>
            <person name="Gallardo-Escarate C."/>
        </authorList>
    </citation>
    <scope>NUCLEOTIDE SEQUENCE [LARGE SCALE GENOMIC DNA]</scope>
</reference>
<dbReference type="AlphaFoldDB" id="A0A7T8HGG5"/>
<dbReference type="Pfam" id="PF07679">
    <property type="entry name" value="I-set"/>
    <property type="match status" value="3"/>
</dbReference>
<dbReference type="InterPro" id="IPR003598">
    <property type="entry name" value="Ig_sub2"/>
</dbReference>
<dbReference type="InterPro" id="IPR013151">
    <property type="entry name" value="Immunoglobulin_dom"/>
</dbReference>
<feature type="domain" description="Ig-like" evidence="3">
    <location>
        <begin position="78"/>
        <end position="229"/>
    </location>
</feature>
<evidence type="ECO:0000313" key="5">
    <source>
        <dbReference type="Proteomes" id="UP000595437"/>
    </source>
</evidence>
<feature type="domain" description="Ig-like" evidence="3">
    <location>
        <begin position="235"/>
        <end position="321"/>
    </location>
</feature>
<organism evidence="4 5">
    <name type="scientific">Caligus rogercresseyi</name>
    <name type="common">Sea louse</name>
    <dbReference type="NCBI Taxonomy" id="217165"/>
    <lineage>
        <taxon>Eukaryota</taxon>
        <taxon>Metazoa</taxon>
        <taxon>Ecdysozoa</taxon>
        <taxon>Arthropoda</taxon>
        <taxon>Crustacea</taxon>
        <taxon>Multicrustacea</taxon>
        <taxon>Hexanauplia</taxon>
        <taxon>Copepoda</taxon>
        <taxon>Siphonostomatoida</taxon>
        <taxon>Caligidae</taxon>
        <taxon>Caligus</taxon>
    </lineage>
</organism>
<dbReference type="InterPro" id="IPR013783">
    <property type="entry name" value="Ig-like_fold"/>
</dbReference>
<dbReference type="GO" id="GO:0030424">
    <property type="term" value="C:axon"/>
    <property type="evidence" value="ECO:0007669"/>
    <property type="project" value="TreeGrafter"/>
</dbReference>
<evidence type="ECO:0000256" key="2">
    <source>
        <dbReference type="ARBA" id="ARBA00023319"/>
    </source>
</evidence>
<dbReference type="InterPro" id="IPR013098">
    <property type="entry name" value="Ig_I-set"/>
</dbReference>
<keyword evidence="2" id="KW-0393">Immunoglobulin domain</keyword>
<name>A0A7T8HGG5_CALRO</name>
<dbReference type="PANTHER" id="PTHR10075:SF14">
    <property type="entry name" value="CELL ADHESION MOLECULE DSCAM2-RELATED"/>
    <property type="match status" value="1"/>
</dbReference>